<accession>A0A1I3WZJ1</accession>
<dbReference type="OrthoDB" id="9792021at2"/>
<keyword evidence="3" id="KW-0998">Cell outer membrane</keyword>
<evidence type="ECO:0000256" key="1">
    <source>
        <dbReference type="ARBA" id="ARBA00004442"/>
    </source>
</evidence>
<organism evidence="7 8">
    <name type="scientific">Celeribacter neptunius</name>
    <dbReference type="NCBI Taxonomy" id="588602"/>
    <lineage>
        <taxon>Bacteria</taxon>
        <taxon>Pseudomonadati</taxon>
        <taxon>Pseudomonadota</taxon>
        <taxon>Alphaproteobacteria</taxon>
        <taxon>Rhodobacterales</taxon>
        <taxon>Roseobacteraceae</taxon>
        <taxon>Celeribacter</taxon>
    </lineage>
</organism>
<keyword evidence="8" id="KW-1185">Reference proteome</keyword>
<dbReference type="InterPro" id="IPR006664">
    <property type="entry name" value="OMP_bac"/>
</dbReference>
<evidence type="ECO:0000256" key="2">
    <source>
        <dbReference type="ARBA" id="ARBA00023136"/>
    </source>
</evidence>
<dbReference type="STRING" id="588602.SAMN04487991_3885"/>
<dbReference type="AlphaFoldDB" id="A0A1I3WZJ1"/>
<dbReference type="SUPFAM" id="SSF103088">
    <property type="entry name" value="OmpA-like"/>
    <property type="match status" value="1"/>
</dbReference>
<keyword evidence="5" id="KW-0732">Signal</keyword>
<dbReference type="PANTHER" id="PTHR30329:SF21">
    <property type="entry name" value="LIPOPROTEIN YIAD-RELATED"/>
    <property type="match status" value="1"/>
</dbReference>
<dbReference type="Proteomes" id="UP000199630">
    <property type="component" value="Unassembled WGS sequence"/>
</dbReference>
<dbReference type="EMBL" id="FORH01000009">
    <property type="protein sequence ID" value="SFK11911.1"/>
    <property type="molecule type" value="Genomic_DNA"/>
</dbReference>
<name>A0A1I3WZJ1_9RHOB</name>
<evidence type="ECO:0000313" key="8">
    <source>
        <dbReference type="Proteomes" id="UP000199630"/>
    </source>
</evidence>
<evidence type="ECO:0000313" key="7">
    <source>
        <dbReference type="EMBL" id="SFK11911.1"/>
    </source>
</evidence>
<evidence type="ECO:0000256" key="4">
    <source>
        <dbReference type="PROSITE-ProRule" id="PRU00473"/>
    </source>
</evidence>
<evidence type="ECO:0000256" key="3">
    <source>
        <dbReference type="ARBA" id="ARBA00023237"/>
    </source>
</evidence>
<dbReference type="InterPro" id="IPR050330">
    <property type="entry name" value="Bact_OuterMem_StrucFunc"/>
</dbReference>
<dbReference type="InterPro" id="IPR006665">
    <property type="entry name" value="OmpA-like"/>
</dbReference>
<dbReference type="PANTHER" id="PTHR30329">
    <property type="entry name" value="STATOR ELEMENT OF FLAGELLAR MOTOR COMPLEX"/>
    <property type="match status" value="1"/>
</dbReference>
<feature type="domain" description="OmpA-like" evidence="6">
    <location>
        <begin position="201"/>
        <end position="319"/>
    </location>
</feature>
<protein>
    <submittedName>
        <fullName evidence="7">Outer membrane protein OmpA</fullName>
    </submittedName>
</protein>
<dbReference type="RefSeq" id="WP_090062677.1">
    <property type="nucleotide sequence ID" value="NZ_FORH01000009.1"/>
</dbReference>
<dbReference type="InterPro" id="IPR036737">
    <property type="entry name" value="OmpA-like_sf"/>
</dbReference>
<sequence length="319" mass="33726">MIRTSTFATGILLCLAQIALPDPMHALDLPGAAVESGRTLEFASAEPFPSGPYQGENTPRLMAEGDVEQKAYRLTGTSLTSLQMITPVKTQLEDAGFNLLFSCADTFCGGFDFRYLLDLLPEPMMHVDLGDFQYLLARHPDGRVVSLLSSKAQETGFIQISTVTPSDDAMVGTDVTLTPAPTATVPSPLSGASDQGLTDRLAARGRVVLTDLSFETGSSSLGSGPFASLQNLAGYLSAHPGTTIVLVGHTDNTGALEANTALSRKRAEAVRERLISTYGIAPAQISAEGIGYLAPLTSNSSEEGRMQNRRVEAVIASTQ</sequence>
<evidence type="ECO:0000259" key="6">
    <source>
        <dbReference type="PROSITE" id="PS51123"/>
    </source>
</evidence>
<dbReference type="Gene3D" id="3.30.1330.60">
    <property type="entry name" value="OmpA-like domain"/>
    <property type="match status" value="1"/>
</dbReference>
<feature type="chain" id="PRO_5011515664" evidence="5">
    <location>
        <begin position="27"/>
        <end position="319"/>
    </location>
</feature>
<evidence type="ECO:0000256" key="5">
    <source>
        <dbReference type="SAM" id="SignalP"/>
    </source>
</evidence>
<dbReference type="PROSITE" id="PS51123">
    <property type="entry name" value="OMPA_2"/>
    <property type="match status" value="1"/>
</dbReference>
<comment type="subcellular location">
    <subcellularLocation>
        <location evidence="1">Cell outer membrane</location>
    </subcellularLocation>
</comment>
<feature type="signal peptide" evidence="5">
    <location>
        <begin position="1"/>
        <end position="26"/>
    </location>
</feature>
<dbReference type="CDD" id="cd07185">
    <property type="entry name" value="OmpA_C-like"/>
    <property type="match status" value="1"/>
</dbReference>
<reference evidence="8" key="1">
    <citation type="submission" date="2016-10" db="EMBL/GenBank/DDBJ databases">
        <authorList>
            <person name="Varghese N."/>
            <person name="Submissions S."/>
        </authorList>
    </citation>
    <scope>NUCLEOTIDE SEQUENCE [LARGE SCALE GENOMIC DNA]</scope>
    <source>
        <strain evidence="8">DSM 26471</strain>
    </source>
</reference>
<keyword evidence="2 4" id="KW-0472">Membrane</keyword>
<dbReference type="PRINTS" id="PR01021">
    <property type="entry name" value="OMPADOMAIN"/>
</dbReference>
<gene>
    <name evidence="7" type="ORF">SAMN04487991_3885</name>
</gene>
<dbReference type="Pfam" id="PF00691">
    <property type="entry name" value="OmpA"/>
    <property type="match status" value="1"/>
</dbReference>
<dbReference type="GO" id="GO:0009279">
    <property type="term" value="C:cell outer membrane"/>
    <property type="evidence" value="ECO:0007669"/>
    <property type="project" value="UniProtKB-SubCell"/>
</dbReference>
<proteinExistence type="predicted"/>